<name>A0ABS9I7T8_9PSED</name>
<dbReference type="SUPFAM" id="SSF69500">
    <property type="entry name" value="DTD-like"/>
    <property type="match status" value="1"/>
</dbReference>
<dbReference type="PANTHER" id="PTHR10472:SF5">
    <property type="entry name" value="D-AMINOACYL-TRNA DEACYLASE 1"/>
    <property type="match status" value="1"/>
</dbReference>
<comment type="similarity">
    <text evidence="1 2">Belongs to the DTD family.</text>
</comment>
<feature type="short sequence motif" description="Gly-cisPro motif, important for rejection of L-amino acids" evidence="2">
    <location>
        <begin position="137"/>
        <end position="138"/>
    </location>
</feature>
<dbReference type="NCBIfam" id="TIGR00256">
    <property type="entry name" value="D-aminoacyl-tRNA deacylase"/>
    <property type="match status" value="1"/>
</dbReference>
<dbReference type="Gene3D" id="3.50.80.10">
    <property type="entry name" value="D-tyrosyl-tRNA(Tyr) deacylase"/>
    <property type="match status" value="1"/>
</dbReference>
<dbReference type="Pfam" id="PF02580">
    <property type="entry name" value="Tyr_Deacylase"/>
    <property type="match status" value="1"/>
</dbReference>
<dbReference type="HAMAP" id="MF_00518">
    <property type="entry name" value="Deacylase_Dtd"/>
    <property type="match status" value="1"/>
</dbReference>
<comment type="domain">
    <text evidence="2">A Gly-cisPro motif from one monomer fits into the active site of the other monomer to allow specific chiral rejection of L-amino acids.</text>
</comment>
<comment type="subcellular location">
    <subcellularLocation>
        <location evidence="2">Cytoplasm</location>
    </subcellularLocation>
</comment>
<evidence type="ECO:0000256" key="2">
    <source>
        <dbReference type="HAMAP-Rule" id="MF_00518"/>
    </source>
</evidence>
<keyword evidence="2 3" id="KW-0378">Hydrolase</keyword>
<comment type="catalytic activity">
    <reaction evidence="2">
        <text>a D-aminoacyl-tRNA + H2O = a tRNA + a D-alpha-amino acid + H(+)</text>
        <dbReference type="Rhea" id="RHEA:13953"/>
        <dbReference type="Rhea" id="RHEA-COMP:10123"/>
        <dbReference type="Rhea" id="RHEA-COMP:10124"/>
        <dbReference type="ChEBI" id="CHEBI:15377"/>
        <dbReference type="ChEBI" id="CHEBI:15378"/>
        <dbReference type="ChEBI" id="CHEBI:59871"/>
        <dbReference type="ChEBI" id="CHEBI:78442"/>
        <dbReference type="ChEBI" id="CHEBI:79333"/>
        <dbReference type="EC" id="3.1.1.96"/>
    </reaction>
</comment>
<evidence type="ECO:0000256" key="1">
    <source>
        <dbReference type="ARBA" id="ARBA00009673"/>
    </source>
</evidence>
<sequence length="145" mass="15478">MKALLQRVSQARVDVAGQTIGAIDQGLMVLIGIEPQDTQASADKMLHKLLNYRVFSDADGKMNLSLTDVNGGLLLVSQFTLAADTKSGMRPSFSKAAPPALGAELFDYLVTKAKTSHATVETGQFGADMQVHLINDGPVTFLLET</sequence>
<dbReference type="CDD" id="cd00563">
    <property type="entry name" value="Dtyr_deacylase"/>
    <property type="match status" value="1"/>
</dbReference>
<protein>
    <recommendedName>
        <fullName evidence="2">D-aminoacyl-tRNA deacylase</fullName>
        <shortName evidence="2">DTD</shortName>
        <ecNumber evidence="2">3.1.1.96</ecNumber>
    </recommendedName>
    <alternativeName>
        <fullName evidence="2">Gly-tRNA(Ala) deacylase</fullName>
        <ecNumber evidence="2">3.1.1.-</ecNumber>
    </alternativeName>
</protein>
<keyword evidence="2" id="KW-0963">Cytoplasm</keyword>
<dbReference type="Proteomes" id="UP001162905">
    <property type="component" value="Unassembled WGS sequence"/>
</dbReference>
<comment type="caution">
    <text evidence="3">The sequence shown here is derived from an EMBL/GenBank/DDBJ whole genome shotgun (WGS) entry which is preliminary data.</text>
</comment>
<keyword evidence="4" id="KW-1185">Reference proteome</keyword>
<comment type="catalytic activity">
    <reaction evidence="2">
        <text>glycyl-tRNA(Ala) + H2O = tRNA(Ala) + glycine + H(+)</text>
        <dbReference type="Rhea" id="RHEA:53744"/>
        <dbReference type="Rhea" id="RHEA-COMP:9657"/>
        <dbReference type="Rhea" id="RHEA-COMP:13640"/>
        <dbReference type="ChEBI" id="CHEBI:15377"/>
        <dbReference type="ChEBI" id="CHEBI:15378"/>
        <dbReference type="ChEBI" id="CHEBI:57305"/>
        <dbReference type="ChEBI" id="CHEBI:78442"/>
        <dbReference type="ChEBI" id="CHEBI:78522"/>
    </reaction>
</comment>
<dbReference type="EC" id="3.1.1.96" evidence="2"/>
<dbReference type="PANTHER" id="PTHR10472">
    <property type="entry name" value="D-TYROSYL-TRNA TYR DEACYLASE"/>
    <property type="match status" value="1"/>
</dbReference>
<proteinExistence type="inferred from homology"/>
<dbReference type="EMBL" id="JAKJXH010000017">
    <property type="protein sequence ID" value="MCF7543793.1"/>
    <property type="molecule type" value="Genomic_DNA"/>
</dbReference>
<organism evidence="3 4">
    <name type="scientific">Pseudomonas petrae</name>
    <dbReference type="NCBI Taxonomy" id="2912190"/>
    <lineage>
        <taxon>Bacteria</taxon>
        <taxon>Pseudomonadati</taxon>
        <taxon>Pseudomonadota</taxon>
        <taxon>Gammaproteobacteria</taxon>
        <taxon>Pseudomonadales</taxon>
        <taxon>Pseudomonadaceae</taxon>
        <taxon>Pseudomonas</taxon>
    </lineage>
</organism>
<comment type="subunit">
    <text evidence="2">Homodimer.</text>
</comment>
<dbReference type="EC" id="3.1.1.-" evidence="2"/>
<evidence type="ECO:0000313" key="4">
    <source>
        <dbReference type="Proteomes" id="UP001162905"/>
    </source>
</evidence>
<evidence type="ECO:0000313" key="3">
    <source>
        <dbReference type="EMBL" id="MCF7543793.1"/>
    </source>
</evidence>
<keyword evidence="2" id="KW-0694">RNA-binding</keyword>
<reference evidence="3" key="1">
    <citation type="submission" date="2022-01" db="EMBL/GenBank/DDBJ databases">
        <title>Pseudomonas sp. nov. isolated from Antarctic regolith.</title>
        <authorList>
            <person name="Novakova D."/>
            <person name="Sedlar K."/>
        </authorList>
    </citation>
    <scope>NUCLEOTIDE SEQUENCE</scope>
    <source>
        <strain evidence="3">P2647</strain>
    </source>
</reference>
<dbReference type="InterPro" id="IPR023509">
    <property type="entry name" value="DTD-like_sf"/>
</dbReference>
<comment type="function">
    <text evidence="2">An aminoacyl-tRNA editing enzyme that deacylates mischarged D-aminoacyl-tRNAs. Also deacylates mischarged glycyl-tRNA(Ala), protecting cells against glycine mischarging by AlaRS. Acts via tRNA-based rather than protein-based catalysis; rejects L-amino acids rather than detecting D-amino acids in the active site. By recycling D-aminoacyl-tRNA to D-amino acids and free tRNA molecules, this enzyme counteracts the toxicity associated with the formation of D-aminoacyl-tRNA entities in vivo and helps enforce protein L-homochirality.</text>
</comment>
<gene>
    <name evidence="2 3" type="primary">dtd</name>
    <name evidence="3" type="ORF">L4G47_16435</name>
</gene>
<keyword evidence="2" id="KW-0820">tRNA-binding</keyword>
<dbReference type="RefSeq" id="WP_237253255.1">
    <property type="nucleotide sequence ID" value="NZ_JAKJXE010000011.1"/>
</dbReference>
<dbReference type="InterPro" id="IPR003732">
    <property type="entry name" value="Daa-tRNA_deacyls_DTD"/>
</dbReference>
<dbReference type="GO" id="GO:0051499">
    <property type="term" value="F:D-aminoacyl-tRNA deacylase activity"/>
    <property type="evidence" value="ECO:0007669"/>
    <property type="project" value="UniProtKB-EC"/>
</dbReference>
<accession>A0ABS9I7T8</accession>